<dbReference type="PROSITE" id="PS50297">
    <property type="entry name" value="ANK_REP_REGION"/>
    <property type="match status" value="1"/>
</dbReference>
<evidence type="ECO:0000313" key="5">
    <source>
        <dbReference type="EMBL" id="KAF7337713.1"/>
    </source>
</evidence>
<reference evidence="5" key="1">
    <citation type="submission" date="2020-05" db="EMBL/GenBank/DDBJ databases">
        <title>Mycena genomes resolve the evolution of fungal bioluminescence.</title>
        <authorList>
            <person name="Tsai I.J."/>
        </authorList>
    </citation>
    <scope>NUCLEOTIDE SEQUENCE</scope>
    <source>
        <strain evidence="5">160909Yilan</strain>
    </source>
</reference>
<dbReference type="Gene3D" id="1.25.40.20">
    <property type="entry name" value="Ankyrin repeat-containing domain"/>
    <property type="match status" value="3"/>
</dbReference>
<dbReference type="SUPFAM" id="SSF48403">
    <property type="entry name" value="Ankyrin repeat"/>
    <property type="match status" value="3"/>
</dbReference>
<dbReference type="InterPro" id="IPR002110">
    <property type="entry name" value="Ankyrin_rpt"/>
</dbReference>
<dbReference type="PANTHER" id="PTHR24198:SF165">
    <property type="entry name" value="ANKYRIN REPEAT-CONTAINING PROTEIN-RELATED"/>
    <property type="match status" value="1"/>
</dbReference>
<evidence type="ECO:0000256" key="1">
    <source>
        <dbReference type="ARBA" id="ARBA00022737"/>
    </source>
</evidence>
<name>A0A8H6XAK6_9AGAR</name>
<evidence type="ECO:0000256" key="3">
    <source>
        <dbReference type="PROSITE-ProRule" id="PRU00023"/>
    </source>
</evidence>
<dbReference type="Pfam" id="PF12796">
    <property type="entry name" value="Ank_2"/>
    <property type="match status" value="2"/>
</dbReference>
<gene>
    <name evidence="5" type="ORF">MSAN_02244900</name>
</gene>
<evidence type="ECO:0000256" key="2">
    <source>
        <dbReference type="ARBA" id="ARBA00023043"/>
    </source>
</evidence>
<sequence>MPRPQNSEVEAFLQRVASLPADAPGSSLDGVLKPAIEIEHELRYLFANEQSHERLADPHVGLVDVFDAPGTIRTTHARIVQNDEDRSKHYIMPLIWSRRLEGPCMLDELADFEKNWNIFTQGSLSRLSDWNNVVAAGGAVMACLQPLPPAIKELSYDSPVKLRYERKYPSADIDLFLWGLSLEETVGKIKQIYEAVREAIPLEVKLTCVRTRNTVSIHSQYPYRPVQIILRQYSSPAQVVVGFDVDSCCCLYDGSRVYASPRAIVAMMRQANTIDPSLCSSSYELRLAKYTTRDFEIYYPNLRRDDVDPKIYERHDANLEGLARLLVFEQIPQHTRSAALDSRVSKAEPASAEMSEYDVSSLHIPYGRGWDADKINIRIHQTDLRMNSTLDPKYKGLHRHPAFFGTVEECMEDCCGTCPEALDEDQRKVQEENDRHHIRGRISFIPSHFGRTYLPGSVPSVNETEWIAQAYITPTDKFFTAIAAHDRVAVSNLLREIGLNCRDCVGRTPLHLAILSSAPDIACDFVHAGARITTQMVDGRNSLHLAAQLDQLEVVHTLLERSAVNQETSKGTTDQKTPCKDGVGVSSRRSSQDDSSEEDGEVLTEAAESHHPILPSSDDEAAPDVLDVNGIDHDLHFTPLCYAILFSSPPVVEALLNAGASVDSVLTNDRPAVLPLALTLFIEDEDCACRIAEKLISAGASSSAADEQGTIFHQAVAANKIGLVTTFLRCDSSGIKALEQDHGGLGAKFDEAASVSVARQGTAAHSNVLSATALVDEQSSEASSLVKAVYDNDLEAFVNIANLYRHSSPRIELDADPSLLAAIFAKDRPEILDEYIRRTGIGIGIPAAAGTEALLVVPEDPKNDRYPGLSFHGRKRPDLARENDPVIVPVVEELTLPLLWQAASAGACEIVKYLAGDRPLSAYRFYSLSNSDERALGLRQVEHLEQLLPRWLGWVITPLGETPLFAGIESKSLGVIRTLVSDPSPFPLRELMLAERVKGLGVNALMFAIYLNCDTELVNFLLKRFVSPVVLDETNGFNIFHYMCDKDHIELLKHSLHKLPLDHVKLLLAQQTKDLHQTALHIAVQRGHIDAVCAMLKFLTAWNVIGDFLHVRDANGSTALHVAVQASFPDIVGHLIDVAPAGLGMENGGGRTPLEMAVLQDLIVRTRANQCPPSRGGTEGDVPVLREMLARRLEEGVLRADSLLGKQLFALADKLEAKHAVQLDGNADDIPQPFCKPACADPLRTLRIVRAGMVRHGPISRQLVHRTQVEASFSARINTNSEEENVRGGVDAQALRGSLVYRRMHMANGQ</sequence>
<feature type="compositionally biased region" description="Polar residues" evidence="4">
    <location>
        <begin position="565"/>
        <end position="576"/>
    </location>
</feature>
<comment type="caution">
    <text evidence="5">The sequence shown here is derived from an EMBL/GenBank/DDBJ whole genome shotgun (WGS) entry which is preliminary data.</text>
</comment>
<dbReference type="InterPro" id="IPR036770">
    <property type="entry name" value="Ankyrin_rpt-contain_sf"/>
</dbReference>
<keyword evidence="1" id="KW-0677">Repeat</keyword>
<feature type="repeat" description="ANK" evidence="3">
    <location>
        <begin position="538"/>
        <end position="563"/>
    </location>
</feature>
<evidence type="ECO:0000256" key="4">
    <source>
        <dbReference type="SAM" id="MobiDB-lite"/>
    </source>
</evidence>
<keyword evidence="2 3" id="KW-0040">ANK repeat</keyword>
<organism evidence="5 6">
    <name type="scientific">Mycena sanguinolenta</name>
    <dbReference type="NCBI Taxonomy" id="230812"/>
    <lineage>
        <taxon>Eukaryota</taxon>
        <taxon>Fungi</taxon>
        <taxon>Dikarya</taxon>
        <taxon>Basidiomycota</taxon>
        <taxon>Agaricomycotina</taxon>
        <taxon>Agaricomycetes</taxon>
        <taxon>Agaricomycetidae</taxon>
        <taxon>Agaricales</taxon>
        <taxon>Marasmiineae</taxon>
        <taxon>Mycenaceae</taxon>
        <taxon>Mycena</taxon>
    </lineage>
</organism>
<dbReference type="EMBL" id="JACAZH010000033">
    <property type="protein sequence ID" value="KAF7337713.1"/>
    <property type="molecule type" value="Genomic_DNA"/>
</dbReference>
<accession>A0A8H6XAK6</accession>
<evidence type="ECO:0000313" key="6">
    <source>
        <dbReference type="Proteomes" id="UP000623467"/>
    </source>
</evidence>
<dbReference type="PANTHER" id="PTHR24198">
    <property type="entry name" value="ANKYRIN REPEAT AND PROTEIN KINASE DOMAIN-CONTAINING PROTEIN"/>
    <property type="match status" value="1"/>
</dbReference>
<dbReference type="SMART" id="SM00248">
    <property type="entry name" value="ANK"/>
    <property type="match status" value="8"/>
</dbReference>
<feature type="region of interest" description="Disordered" evidence="4">
    <location>
        <begin position="565"/>
        <end position="625"/>
    </location>
</feature>
<dbReference type="OrthoDB" id="539213at2759"/>
<protein>
    <submittedName>
        <fullName evidence="5">Ankyrin repeat protein</fullName>
    </submittedName>
</protein>
<dbReference type="Proteomes" id="UP000623467">
    <property type="component" value="Unassembled WGS sequence"/>
</dbReference>
<dbReference type="PROSITE" id="PS50088">
    <property type="entry name" value="ANK_REPEAT"/>
    <property type="match status" value="1"/>
</dbReference>
<proteinExistence type="predicted"/>
<keyword evidence="6" id="KW-1185">Reference proteome</keyword>